<evidence type="ECO:0000256" key="1">
    <source>
        <dbReference type="SAM" id="Phobius"/>
    </source>
</evidence>
<dbReference type="Proteomes" id="UP000325434">
    <property type="component" value="Unassembled WGS sequence"/>
</dbReference>
<dbReference type="AlphaFoldDB" id="A0A5N6H0E1"/>
<reference evidence="2" key="1">
    <citation type="submission" date="2019-04" db="EMBL/GenBank/DDBJ databases">
        <title>Friends and foes A comparative genomics study of 23 Aspergillus species from section Flavi.</title>
        <authorList>
            <consortium name="DOE Joint Genome Institute"/>
            <person name="Kjaerbolling I."/>
            <person name="Vesth T."/>
            <person name="Frisvad J.C."/>
            <person name="Nybo J.L."/>
            <person name="Theobald S."/>
            <person name="Kildgaard S."/>
            <person name="Isbrandt T."/>
            <person name="Kuo A."/>
            <person name="Sato A."/>
            <person name="Lyhne E.K."/>
            <person name="Kogle M.E."/>
            <person name="Wiebenga A."/>
            <person name="Kun R.S."/>
            <person name="Lubbers R.J."/>
            <person name="Makela M.R."/>
            <person name="Barry K."/>
            <person name="Chovatia M."/>
            <person name="Clum A."/>
            <person name="Daum C."/>
            <person name="Haridas S."/>
            <person name="He G."/>
            <person name="LaButti K."/>
            <person name="Lipzen A."/>
            <person name="Mondo S."/>
            <person name="Riley R."/>
            <person name="Salamov A."/>
            <person name="Simmons B.A."/>
            <person name="Magnuson J.K."/>
            <person name="Henrissat B."/>
            <person name="Mortensen U.H."/>
            <person name="Larsen T.O."/>
            <person name="Devries R.P."/>
            <person name="Grigoriev I.V."/>
            <person name="Machida M."/>
            <person name="Baker S.E."/>
            <person name="Andersen M.R."/>
        </authorList>
    </citation>
    <scope>NUCLEOTIDE SEQUENCE [LARGE SCALE GENOMIC DNA]</scope>
    <source>
        <strain evidence="2">CBS 121.62</strain>
    </source>
</reference>
<evidence type="ECO:0000313" key="2">
    <source>
        <dbReference type="EMBL" id="KAB8247976.1"/>
    </source>
</evidence>
<feature type="non-terminal residue" evidence="2">
    <location>
        <position position="67"/>
    </location>
</feature>
<protein>
    <submittedName>
        <fullName evidence="2">Uncharacterized protein</fullName>
    </submittedName>
</protein>
<feature type="transmembrane region" description="Helical" evidence="1">
    <location>
        <begin position="28"/>
        <end position="49"/>
    </location>
</feature>
<name>A0A5N6H0E1_ASPFL</name>
<keyword evidence="1" id="KW-1133">Transmembrane helix</keyword>
<organism evidence="2">
    <name type="scientific">Aspergillus flavus</name>
    <dbReference type="NCBI Taxonomy" id="5059"/>
    <lineage>
        <taxon>Eukaryota</taxon>
        <taxon>Fungi</taxon>
        <taxon>Dikarya</taxon>
        <taxon>Ascomycota</taxon>
        <taxon>Pezizomycotina</taxon>
        <taxon>Eurotiomycetes</taxon>
        <taxon>Eurotiomycetidae</taxon>
        <taxon>Eurotiales</taxon>
        <taxon>Aspergillaceae</taxon>
        <taxon>Aspergillus</taxon>
        <taxon>Aspergillus subgen. Circumdati</taxon>
    </lineage>
</organism>
<sequence length="67" mass="7919">MYGFLYYIGELWWHITYATHEYGMDLLLASYSIVVARILILCFCGIYFFSLDIYRTTTSHTLTTQSM</sequence>
<proteinExistence type="predicted"/>
<keyword evidence="1" id="KW-0472">Membrane</keyword>
<dbReference type="EMBL" id="ML734584">
    <property type="protein sequence ID" value="KAB8247976.1"/>
    <property type="molecule type" value="Genomic_DNA"/>
</dbReference>
<keyword evidence="1" id="KW-0812">Transmembrane</keyword>
<accession>A0A5N6H0E1</accession>
<gene>
    <name evidence="2" type="ORF">BDV35DRAFT_349432</name>
</gene>